<dbReference type="GO" id="GO:0003746">
    <property type="term" value="F:translation elongation factor activity"/>
    <property type="evidence" value="ECO:0007669"/>
    <property type="project" value="UniProtKB-KW"/>
</dbReference>
<organism evidence="4">
    <name type="scientific">mine drainage metagenome</name>
    <dbReference type="NCBI Taxonomy" id="410659"/>
    <lineage>
        <taxon>unclassified sequences</taxon>
        <taxon>metagenomes</taxon>
        <taxon>ecological metagenomes</taxon>
    </lineage>
</organism>
<dbReference type="Gene3D" id="3.30.230.10">
    <property type="match status" value="1"/>
</dbReference>
<name>T0YJW5_9ZZZZ</name>
<dbReference type="EMBL" id="AUZX01014039">
    <property type="protein sequence ID" value="EQD33453.1"/>
    <property type="molecule type" value="Genomic_DNA"/>
</dbReference>
<gene>
    <name evidence="4" type="ORF">B1A_19029</name>
</gene>
<feature type="domain" description="Translation elongation factor EFG/EF2" evidence="3">
    <location>
        <begin position="3"/>
        <end position="49"/>
    </location>
</feature>
<keyword evidence="2" id="KW-0342">GTP-binding</keyword>
<protein>
    <submittedName>
        <fullName evidence="4">Translation elongation factor EFG/EF2, domain protein IV domain protein</fullName>
    </submittedName>
</protein>
<dbReference type="GO" id="GO:0005525">
    <property type="term" value="F:GTP binding"/>
    <property type="evidence" value="ECO:0007669"/>
    <property type="project" value="UniProtKB-KW"/>
</dbReference>
<reference evidence="4" key="2">
    <citation type="journal article" date="2014" name="ISME J.">
        <title>Microbial stratification in low pH oxic and suboxic macroscopic growths along an acid mine drainage.</title>
        <authorList>
            <person name="Mendez-Garcia C."/>
            <person name="Mesa V."/>
            <person name="Sprenger R.R."/>
            <person name="Richter M."/>
            <person name="Diez M.S."/>
            <person name="Solano J."/>
            <person name="Bargiela R."/>
            <person name="Golyshina O.V."/>
            <person name="Manteca A."/>
            <person name="Ramos J.L."/>
            <person name="Gallego J.R."/>
            <person name="Llorente I."/>
            <person name="Martins Dos Santos V.A."/>
            <person name="Jensen O.N."/>
            <person name="Pelaez A.I."/>
            <person name="Sanchez J."/>
            <person name="Ferrer M."/>
        </authorList>
    </citation>
    <scope>NUCLEOTIDE SEQUENCE</scope>
</reference>
<evidence type="ECO:0000313" key="4">
    <source>
        <dbReference type="EMBL" id="EQD33453.1"/>
    </source>
</evidence>
<keyword evidence="4" id="KW-0251">Elongation factor</keyword>
<dbReference type="AlphaFoldDB" id="T0YJW5"/>
<keyword evidence="4" id="KW-0648">Protein biosynthesis</keyword>
<dbReference type="Pfam" id="PF03764">
    <property type="entry name" value="EFG_IV"/>
    <property type="match status" value="1"/>
</dbReference>
<dbReference type="SUPFAM" id="SSF54211">
    <property type="entry name" value="Ribosomal protein S5 domain 2-like"/>
    <property type="match status" value="1"/>
</dbReference>
<accession>T0YJW5</accession>
<keyword evidence="1" id="KW-0547">Nucleotide-binding</keyword>
<sequence length="56" mass="6105">HCRHKKQTGGAGQFGEVFLRIEALERGSGFEFVDEVAGGAIPGQFIPAWRKVCGRC</sequence>
<reference evidence="4" key="1">
    <citation type="submission" date="2013-08" db="EMBL/GenBank/DDBJ databases">
        <authorList>
            <person name="Mendez C."/>
            <person name="Richter M."/>
            <person name="Ferrer M."/>
            <person name="Sanchez J."/>
        </authorList>
    </citation>
    <scope>NUCLEOTIDE SEQUENCE</scope>
</reference>
<comment type="caution">
    <text evidence="4">The sequence shown here is derived from an EMBL/GenBank/DDBJ whole genome shotgun (WGS) entry which is preliminary data.</text>
</comment>
<evidence type="ECO:0000259" key="3">
    <source>
        <dbReference type="Pfam" id="PF03764"/>
    </source>
</evidence>
<dbReference type="InterPro" id="IPR020568">
    <property type="entry name" value="Ribosomal_Su5_D2-typ_SF"/>
</dbReference>
<evidence type="ECO:0000256" key="1">
    <source>
        <dbReference type="ARBA" id="ARBA00022741"/>
    </source>
</evidence>
<dbReference type="InterPro" id="IPR005517">
    <property type="entry name" value="Transl_elong_EFG/EF2_IV"/>
</dbReference>
<feature type="non-terminal residue" evidence="4">
    <location>
        <position position="1"/>
    </location>
</feature>
<dbReference type="InterPro" id="IPR014721">
    <property type="entry name" value="Ribsml_uS5_D2-typ_fold_subgr"/>
</dbReference>
<evidence type="ECO:0000256" key="2">
    <source>
        <dbReference type="ARBA" id="ARBA00023134"/>
    </source>
</evidence>
<proteinExistence type="predicted"/>